<evidence type="ECO:0000259" key="8">
    <source>
        <dbReference type="SMART" id="SM01002"/>
    </source>
</evidence>
<dbReference type="Proteomes" id="UP001500655">
    <property type="component" value="Unassembled WGS sequence"/>
</dbReference>
<proteinExistence type="predicted"/>
<sequence>MSDLTVGVVREETPGERRVALVPGAVSRLPTGVVVQSGAGAGAWFDDDAYAQAGARLASRAEVLATADVIVCVHPPEDALRAGQALVGLLQPQRRPDAVAAWAAAGVTAISLDRLPRTLSRAQAMDALTSQASVAGYKAALVAATAYGGFFPLLTTAAGTIRPAGVLVLGTGVAGLQAIGTARRLGAVVSAYDVRPQARGEVESLGARFVDLPGAASGSGDGGYARALTEEEGRAQQAALAEHIARADVVITTAQVPGGRPPVLVTEDTVKLMRAGAVVVDLAAGPLGGNVAGSVPDTTVVTDNGVTVIGAGNLPATMAPAASTAYSRNITAVLAHLVRDGALSLDLTDEITSALVVTHDGVTHDGGAR</sequence>
<comment type="caution">
    <text evidence="10">The sequence shown here is derived from an EMBL/GenBank/DDBJ whole genome shotgun (WGS) entry which is preliminary data.</text>
</comment>
<evidence type="ECO:0000313" key="10">
    <source>
        <dbReference type="EMBL" id="GAA1737603.1"/>
    </source>
</evidence>
<dbReference type="InterPro" id="IPR036291">
    <property type="entry name" value="NAD(P)-bd_dom_sf"/>
</dbReference>
<keyword evidence="11" id="KW-1185">Reference proteome</keyword>
<evidence type="ECO:0000256" key="1">
    <source>
        <dbReference type="ARBA" id="ARBA00003943"/>
    </source>
</evidence>
<dbReference type="Pfam" id="PF05222">
    <property type="entry name" value="AlaDh_PNT_N"/>
    <property type="match status" value="1"/>
</dbReference>
<dbReference type="SUPFAM" id="SSF51735">
    <property type="entry name" value="NAD(P)-binding Rossmann-fold domains"/>
    <property type="match status" value="1"/>
</dbReference>
<dbReference type="EC" id="7.1.1.1" evidence="2"/>
<feature type="domain" description="Alanine dehydrogenase/pyridine nucleotide transhydrogenase N-terminal" evidence="9">
    <location>
        <begin position="7"/>
        <end position="135"/>
    </location>
</feature>
<keyword evidence="3" id="KW-0547">Nucleotide-binding</keyword>
<dbReference type="InterPro" id="IPR007886">
    <property type="entry name" value="AlaDH/PNT_N"/>
</dbReference>
<reference evidence="11" key="1">
    <citation type="journal article" date="2019" name="Int. J. Syst. Evol. Microbiol.">
        <title>The Global Catalogue of Microorganisms (GCM) 10K type strain sequencing project: providing services to taxonomists for standard genome sequencing and annotation.</title>
        <authorList>
            <consortium name="The Broad Institute Genomics Platform"/>
            <consortium name="The Broad Institute Genome Sequencing Center for Infectious Disease"/>
            <person name="Wu L."/>
            <person name="Ma J."/>
        </authorList>
    </citation>
    <scope>NUCLEOTIDE SEQUENCE [LARGE SCALE GENOMIC DNA]</scope>
    <source>
        <strain evidence="11">JCM 13249</strain>
    </source>
</reference>
<name>A0ABP4VTM6_9ACTN</name>
<dbReference type="PANTHER" id="PTHR10160">
    <property type="entry name" value="NAD(P) TRANSHYDROGENASE"/>
    <property type="match status" value="1"/>
</dbReference>
<evidence type="ECO:0000256" key="2">
    <source>
        <dbReference type="ARBA" id="ARBA00012943"/>
    </source>
</evidence>
<evidence type="ECO:0000256" key="4">
    <source>
        <dbReference type="ARBA" id="ARBA00022857"/>
    </source>
</evidence>
<dbReference type="CDD" id="cd05304">
    <property type="entry name" value="Rubrum_tdh"/>
    <property type="match status" value="1"/>
</dbReference>
<keyword evidence="4" id="KW-0521">NADP</keyword>
<protein>
    <recommendedName>
        <fullName evidence="2">proton-translocating NAD(P)(+) transhydrogenase</fullName>
        <ecNumber evidence="2">7.1.1.1</ecNumber>
    </recommendedName>
</protein>
<accession>A0ABP4VTM6</accession>
<dbReference type="SUPFAM" id="SSF52283">
    <property type="entry name" value="Formate/glycerate dehydrogenase catalytic domain-like"/>
    <property type="match status" value="1"/>
</dbReference>
<feature type="domain" description="Alanine dehydrogenase/pyridine nucleotide transhydrogenase NAD(H)-binding" evidence="8">
    <location>
        <begin position="144"/>
        <end position="310"/>
    </location>
</feature>
<organism evidence="10 11">
    <name type="scientific">Luedemannella helvata</name>
    <dbReference type="NCBI Taxonomy" id="349315"/>
    <lineage>
        <taxon>Bacteria</taxon>
        <taxon>Bacillati</taxon>
        <taxon>Actinomycetota</taxon>
        <taxon>Actinomycetes</taxon>
        <taxon>Micromonosporales</taxon>
        <taxon>Micromonosporaceae</taxon>
        <taxon>Luedemannella</taxon>
    </lineage>
</organism>
<gene>
    <name evidence="10" type="ORF">GCM10009681_05350</name>
</gene>
<dbReference type="Gene3D" id="3.40.50.720">
    <property type="entry name" value="NAD(P)-binding Rossmann-like Domain"/>
    <property type="match status" value="2"/>
</dbReference>
<dbReference type="SMART" id="SM01002">
    <property type="entry name" value="AlaDh_PNT_C"/>
    <property type="match status" value="1"/>
</dbReference>
<evidence type="ECO:0000256" key="3">
    <source>
        <dbReference type="ARBA" id="ARBA00022741"/>
    </source>
</evidence>
<dbReference type="SMART" id="SM01003">
    <property type="entry name" value="AlaDh_PNT_N"/>
    <property type="match status" value="1"/>
</dbReference>
<dbReference type="InterPro" id="IPR007698">
    <property type="entry name" value="AlaDH/PNT_NAD(H)-bd"/>
</dbReference>
<evidence type="ECO:0000313" key="11">
    <source>
        <dbReference type="Proteomes" id="UP001500655"/>
    </source>
</evidence>
<evidence type="ECO:0000259" key="9">
    <source>
        <dbReference type="SMART" id="SM01003"/>
    </source>
</evidence>
<comment type="function">
    <text evidence="1">The transhydrogenation between NADH and NADP is coupled to respiration and ATP hydrolysis and functions as a proton pump across the membrane.</text>
</comment>
<evidence type="ECO:0000256" key="6">
    <source>
        <dbReference type="ARBA" id="ARBA00023027"/>
    </source>
</evidence>
<dbReference type="RefSeq" id="WP_344076363.1">
    <property type="nucleotide sequence ID" value="NZ_BAAALS010000002.1"/>
</dbReference>
<keyword evidence="5" id="KW-1278">Translocase</keyword>
<evidence type="ECO:0000256" key="5">
    <source>
        <dbReference type="ARBA" id="ARBA00022967"/>
    </source>
</evidence>
<evidence type="ECO:0000256" key="7">
    <source>
        <dbReference type="ARBA" id="ARBA00048202"/>
    </source>
</evidence>
<dbReference type="Pfam" id="PF01262">
    <property type="entry name" value="AlaDh_PNT_C"/>
    <property type="match status" value="1"/>
</dbReference>
<dbReference type="EMBL" id="BAAALS010000002">
    <property type="protein sequence ID" value="GAA1737603.1"/>
    <property type="molecule type" value="Genomic_DNA"/>
</dbReference>
<keyword evidence="6" id="KW-0520">NAD</keyword>
<comment type="catalytic activity">
    <reaction evidence="7">
        <text>NAD(+) + NADPH + H(+)(in) = NADH + NADP(+) + H(+)(out)</text>
        <dbReference type="Rhea" id="RHEA:47992"/>
        <dbReference type="ChEBI" id="CHEBI:15378"/>
        <dbReference type="ChEBI" id="CHEBI:57540"/>
        <dbReference type="ChEBI" id="CHEBI:57783"/>
        <dbReference type="ChEBI" id="CHEBI:57945"/>
        <dbReference type="ChEBI" id="CHEBI:58349"/>
        <dbReference type="EC" id="7.1.1.1"/>
    </reaction>
</comment>
<dbReference type="PANTHER" id="PTHR10160:SF19">
    <property type="entry name" value="PROTON-TRANSLOCATING NAD(P)(+) TRANSHYDROGENASE"/>
    <property type="match status" value="1"/>
</dbReference>